<sequence>MVQVTRHQAVADVGEGHPGAPQVRLGLCRVVADPRPEEIIEVDDDGLPETKTGLTRVPVGTVATVS</sequence>
<proteinExistence type="predicted"/>
<dbReference type="EMBL" id="CP072385">
    <property type="protein sequence ID" value="QUC11479.1"/>
    <property type="molecule type" value="Genomic_DNA"/>
</dbReference>
<dbReference type="Proteomes" id="UP000677180">
    <property type="component" value="Chromosome"/>
</dbReference>
<gene>
    <name evidence="1" type="ORF">J5A53_01885</name>
</gene>
<evidence type="ECO:0000313" key="1">
    <source>
        <dbReference type="EMBL" id="QUC11479.1"/>
    </source>
</evidence>
<reference evidence="1" key="1">
    <citation type="submission" date="2021-03" db="EMBL/GenBank/DDBJ databases">
        <title>Human Oral Microbial Genomes.</title>
        <authorList>
            <person name="Johnston C.D."/>
            <person name="Chen T."/>
            <person name="Dewhirst F.E."/>
        </authorList>
    </citation>
    <scope>NUCLEOTIDE SEQUENCE</scope>
    <source>
        <strain evidence="1">F0714</strain>
    </source>
</reference>
<dbReference type="RefSeq" id="WP_041696770.1">
    <property type="nucleotide sequence ID" value="NZ_CP040007.1"/>
</dbReference>
<protein>
    <submittedName>
        <fullName evidence="1">Uncharacterized protein</fullName>
    </submittedName>
</protein>
<name>A0AB37I5L5_9ACTN</name>
<organism evidence="1 2">
    <name type="scientific">Arachnia propionica</name>
    <dbReference type="NCBI Taxonomy" id="1750"/>
    <lineage>
        <taxon>Bacteria</taxon>
        <taxon>Bacillati</taxon>
        <taxon>Actinomycetota</taxon>
        <taxon>Actinomycetes</taxon>
        <taxon>Propionibacteriales</taxon>
        <taxon>Propionibacteriaceae</taxon>
        <taxon>Arachnia</taxon>
    </lineage>
</organism>
<evidence type="ECO:0000313" key="2">
    <source>
        <dbReference type="Proteomes" id="UP000677180"/>
    </source>
</evidence>
<dbReference type="AlphaFoldDB" id="A0AB37I5L5"/>
<accession>A0AB37I5L5</accession>